<keyword evidence="1" id="KW-1133">Transmembrane helix</keyword>
<organism evidence="3 4">
    <name type="scientific">Saccharothrix yanglingensis</name>
    <dbReference type="NCBI Taxonomy" id="659496"/>
    <lineage>
        <taxon>Bacteria</taxon>
        <taxon>Bacillati</taxon>
        <taxon>Actinomycetota</taxon>
        <taxon>Actinomycetes</taxon>
        <taxon>Pseudonocardiales</taxon>
        <taxon>Pseudonocardiaceae</taxon>
        <taxon>Saccharothrix</taxon>
    </lineage>
</organism>
<evidence type="ECO:0000313" key="3">
    <source>
        <dbReference type="EMBL" id="MDQ2583881.1"/>
    </source>
</evidence>
<dbReference type="Pfam" id="PF14317">
    <property type="entry name" value="YcxB"/>
    <property type="match status" value="1"/>
</dbReference>
<dbReference type="InterPro" id="IPR025588">
    <property type="entry name" value="YcxB-like_C"/>
</dbReference>
<accession>A0ABU0WVN5</accession>
<sequence>MLRARAAPGEVSGARGVGVDFSWSPRPADWRDALRIAVPLYRWAPWFAAVLAVLGVVVLVMGMTWAGVFALALAVIIVALVPVGTAVNFHNHPLAARTVTGTADGHSLRMAVGESARSELSWDELPGWAETGRGFVLRTATTAVYAVPHRAFAGAEDVAKFRSLLVEHVGPAA</sequence>
<comment type="caution">
    <text evidence="3">The sequence shown here is derived from an EMBL/GenBank/DDBJ whole genome shotgun (WGS) entry which is preliminary data.</text>
</comment>
<keyword evidence="1" id="KW-0812">Transmembrane</keyword>
<keyword evidence="4" id="KW-1185">Reference proteome</keyword>
<proteinExistence type="predicted"/>
<protein>
    <recommendedName>
        <fullName evidence="2">YcxB-like C-terminal domain-containing protein</fullName>
    </recommendedName>
</protein>
<evidence type="ECO:0000259" key="2">
    <source>
        <dbReference type="Pfam" id="PF14317"/>
    </source>
</evidence>
<reference evidence="3 4" key="1">
    <citation type="submission" date="2017-06" db="EMBL/GenBank/DDBJ databases">
        <title>Cultured bacterium strain Saccharothrix yanglingensis Hhs.015.</title>
        <authorList>
            <person name="Xia Y."/>
        </authorList>
    </citation>
    <scope>NUCLEOTIDE SEQUENCE [LARGE SCALE GENOMIC DNA]</scope>
    <source>
        <strain evidence="3 4">Hhs.015</strain>
    </source>
</reference>
<feature type="domain" description="YcxB-like C-terminal" evidence="2">
    <location>
        <begin position="112"/>
        <end position="165"/>
    </location>
</feature>
<feature type="transmembrane region" description="Helical" evidence="1">
    <location>
        <begin position="68"/>
        <end position="89"/>
    </location>
</feature>
<feature type="transmembrane region" description="Helical" evidence="1">
    <location>
        <begin position="43"/>
        <end position="62"/>
    </location>
</feature>
<evidence type="ECO:0000313" key="4">
    <source>
        <dbReference type="Proteomes" id="UP001225605"/>
    </source>
</evidence>
<evidence type="ECO:0000256" key="1">
    <source>
        <dbReference type="SAM" id="Phobius"/>
    </source>
</evidence>
<dbReference type="EMBL" id="NSDM01000002">
    <property type="protein sequence ID" value="MDQ2583881.1"/>
    <property type="molecule type" value="Genomic_DNA"/>
</dbReference>
<keyword evidence="1" id="KW-0472">Membrane</keyword>
<gene>
    <name evidence="3" type="ORF">CKY47_07755</name>
</gene>
<dbReference type="Proteomes" id="UP001225605">
    <property type="component" value="Unassembled WGS sequence"/>
</dbReference>
<name>A0ABU0WVN5_9PSEU</name>